<gene>
    <name evidence="1" type="ORF">ANANG_G00225080</name>
</gene>
<keyword evidence="2" id="KW-1185">Reference proteome</keyword>
<organism evidence="1 2">
    <name type="scientific">Anguilla anguilla</name>
    <name type="common">European freshwater eel</name>
    <name type="synonym">Muraena anguilla</name>
    <dbReference type="NCBI Taxonomy" id="7936"/>
    <lineage>
        <taxon>Eukaryota</taxon>
        <taxon>Metazoa</taxon>
        <taxon>Chordata</taxon>
        <taxon>Craniata</taxon>
        <taxon>Vertebrata</taxon>
        <taxon>Euteleostomi</taxon>
        <taxon>Actinopterygii</taxon>
        <taxon>Neopterygii</taxon>
        <taxon>Teleostei</taxon>
        <taxon>Anguilliformes</taxon>
        <taxon>Anguillidae</taxon>
        <taxon>Anguilla</taxon>
    </lineage>
</organism>
<proteinExistence type="predicted"/>
<accession>A0A9D3RQ27</accession>
<comment type="caution">
    <text evidence="1">The sequence shown here is derived from an EMBL/GenBank/DDBJ whole genome shotgun (WGS) entry which is preliminary data.</text>
</comment>
<dbReference type="EMBL" id="JAFIRN010000012">
    <property type="protein sequence ID" value="KAG5838575.1"/>
    <property type="molecule type" value="Genomic_DNA"/>
</dbReference>
<protein>
    <submittedName>
        <fullName evidence="1">Uncharacterized protein</fullName>
    </submittedName>
</protein>
<evidence type="ECO:0000313" key="2">
    <source>
        <dbReference type="Proteomes" id="UP001044222"/>
    </source>
</evidence>
<dbReference type="Proteomes" id="UP001044222">
    <property type="component" value="Chromosome 12"/>
</dbReference>
<reference evidence="1" key="1">
    <citation type="submission" date="2021-01" db="EMBL/GenBank/DDBJ databases">
        <title>A chromosome-scale assembly of European eel, Anguilla anguilla.</title>
        <authorList>
            <person name="Henkel C."/>
            <person name="Jong-Raadsen S.A."/>
            <person name="Dufour S."/>
            <person name="Weltzien F.-A."/>
            <person name="Palstra A.P."/>
            <person name="Pelster B."/>
            <person name="Spaink H.P."/>
            <person name="Van Den Thillart G.E."/>
            <person name="Jansen H."/>
            <person name="Zahm M."/>
            <person name="Klopp C."/>
            <person name="Cedric C."/>
            <person name="Louis A."/>
            <person name="Berthelot C."/>
            <person name="Parey E."/>
            <person name="Roest Crollius H."/>
            <person name="Montfort J."/>
            <person name="Robinson-Rechavi M."/>
            <person name="Bucao C."/>
            <person name="Bouchez O."/>
            <person name="Gislard M."/>
            <person name="Lluch J."/>
            <person name="Milhes M."/>
            <person name="Lampietro C."/>
            <person name="Lopez Roques C."/>
            <person name="Donnadieu C."/>
            <person name="Braasch I."/>
            <person name="Desvignes T."/>
            <person name="Postlethwait J."/>
            <person name="Bobe J."/>
            <person name="Guiguen Y."/>
            <person name="Dirks R."/>
        </authorList>
    </citation>
    <scope>NUCLEOTIDE SEQUENCE</scope>
    <source>
        <strain evidence="1">Tag_6206</strain>
        <tissue evidence="1">Liver</tissue>
    </source>
</reference>
<sequence>MFSTCTVIGQTLFLTYGSKAAVSLGPCHRGRICVSVDTSLEWDSGDLQYVEKIYFLYLFCIWGVNDVGRASSFSTKPLALKASSNMLITYLFSSKFRFLLSLQHTSTLGFENALQVHPQHHYWQTAASNSRNFPKIELQNMFGLLSYELFVCNLWHRKIQNSLDRSSCFNY</sequence>
<name>A0A9D3RQ27_ANGAN</name>
<evidence type="ECO:0000313" key="1">
    <source>
        <dbReference type="EMBL" id="KAG5838575.1"/>
    </source>
</evidence>
<dbReference type="AlphaFoldDB" id="A0A9D3RQ27"/>